<dbReference type="AlphaFoldDB" id="A0A835VAB6"/>
<dbReference type="Pfam" id="PF00035">
    <property type="entry name" value="dsrm"/>
    <property type="match status" value="1"/>
</dbReference>
<keyword evidence="11" id="KW-0804">Transcription</keyword>
<dbReference type="SUPFAM" id="SSF56784">
    <property type="entry name" value="HAD-like"/>
    <property type="match status" value="1"/>
</dbReference>
<keyword evidence="12" id="KW-0539">Nucleus</keyword>
<dbReference type="PROSITE" id="PS50137">
    <property type="entry name" value="DS_RBD"/>
    <property type="match status" value="2"/>
</dbReference>
<dbReference type="SUPFAM" id="SSF54768">
    <property type="entry name" value="dsRNA-binding domain-like"/>
    <property type="match status" value="2"/>
</dbReference>
<evidence type="ECO:0000256" key="2">
    <source>
        <dbReference type="ARBA" id="ARBA00001941"/>
    </source>
</evidence>
<feature type="domain" description="FCP1 homology" evidence="18">
    <location>
        <begin position="130"/>
        <end position="381"/>
    </location>
</feature>
<evidence type="ECO:0000256" key="1">
    <source>
        <dbReference type="ARBA" id="ARBA00001936"/>
    </source>
</evidence>
<name>A0A835VAB6_VANPL</name>
<evidence type="ECO:0000256" key="12">
    <source>
        <dbReference type="ARBA" id="ARBA00023242"/>
    </source>
</evidence>
<dbReference type="GO" id="GO:0003723">
    <property type="term" value="F:RNA binding"/>
    <property type="evidence" value="ECO:0007669"/>
    <property type="project" value="UniProtKB-UniRule"/>
</dbReference>
<dbReference type="SMART" id="SM00577">
    <property type="entry name" value="CPDc"/>
    <property type="match status" value="1"/>
</dbReference>
<evidence type="ECO:0000256" key="3">
    <source>
        <dbReference type="ARBA" id="ARBA00001946"/>
    </source>
</evidence>
<dbReference type="Pfam" id="PF03031">
    <property type="entry name" value="NIF"/>
    <property type="match status" value="1"/>
</dbReference>
<dbReference type="CDD" id="cd07521">
    <property type="entry name" value="HAD_FCP1-like"/>
    <property type="match status" value="1"/>
</dbReference>
<evidence type="ECO:0000256" key="10">
    <source>
        <dbReference type="ARBA" id="ARBA00023015"/>
    </source>
</evidence>
<dbReference type="GO" id="GO:0045892">
    <property type="term" value="P:negative regulation of DNA-templated transcription"/>
    <property type="evidence" value="ECO:0007669"/>
    <property type="project" value="UniProtKB-ARBA"/>
</dbReference>
<feature type="compositionally biased region" description="Polar residues" evidence="16">
    <location>
        <begin position="579"/>
        <end position="589"/>
    </location>
</feature>
<comment type="cofactor">
    <cofactor evidence="1">
        <name>Mn(2+)</name>
        <dbReference type="ChEBI" id="CHEBI:29035"/>
    </cofactor>
</comment>
<comment type="cofactor">
    <cofactor evidence="2">
        <name>Co(2+)</name>
        <dbReference type="ChEBI" id="CHEBI:48828"/>
    </cofactor>
</comment>
<reference evidence="19 20" key="1">
    <citation type="journal article" date="2020" name="Nat. Food">
        <title>A phased Vanilla planifolia genome enables genetic improvement of flavour and production.</title>
        <authorList>
            <person name="Hasing T."/>
            <person name="Tang H."/>
            <person name="Brym M."/>
            <person name="Khazi F."/>
            <person name="Huang T."/>
            <person name="Chambers A.H."/>
        </authorList>
    </citation>
    <scope>NUCLEOTIDE SEQUENCE [LARGE SCALE GENOMIC DNA]</scope>
    <source>
        <tissue evidence="19">Leaf</tissue>
    </source>
</reference>
<dbReference type="InterPro" id="IPR014720">
    <property type="entry name" value="dsRBD_dom"/>
</dbReference>
<dbReference type="GO" id="GO:0046872">
    <property type="term" value="F:metal ion binding"/>
    <property type="evidence" value="ECO:0007669"/>
    <property type="project" value="UniProtKB-KW"/>
</dbReference>
<dbReference type="InterPro" id="IPR004274">
    <property type="entry name" value="FCP1_dom"/>
</dbReference>
<evidence type="ECO:0000256" key="8">
    <source>
        <dbReference type="ARBA" id="ARBA00022801"/>
    </source>
</evidence>
<dbReference type="FunFam" id="3.40.50.1000:FF:000035">
    <property type="entry name" value="RNA polymerase II C-terminal domain phosphatase-like 1"/>
    <property type="match status" value="1"/>
</dbReference>
<evidence type="ECO:0000259" key="17">
    <source>
        <dbReference type="PROSITE" id="PS50137"/>
    </source>
</evidence>
<evidence type="ECO:0000256" key="7">
    <source>
        <dbReference type="ARBA" id="ARBA00022723"/>
    </source>
</evidence>
<sequence length="939" mass="104767">MFRSVVYHGNSLLGEVEIEPKNSNLGTWAREIRISHFSPPSDRCPPLAVLHTIATSGVCFRMESKRSSDESLLFSVYSACLRENKTAVASIGEEEVHLVAMSSRRNIPHHSCFRGYTVAQGLYNSCLVMLNLRCLGIVFDLDETLIVANTMRSFEDRIDALQRKIGSEMDPQRANCLLAEIKRYQDDKSILKQYVENDQVVVNGKVFKVQSEAVPPLSDSHQMLTRPIIRLHEKNMVLTRVNPSIRDTSVLVRLRPAWEDLRSYLTAKGRKRFEVYVCTMAEREYALEMWRLLDPEFSLINSRELLDRIVCVKSGSRKSLFSVFQDGVCHPTMSLVIDDRLKVWDEKDQPRVHVVPPFAPYFAPQAEANNNIPVLCVARNVACNVRGSFFKDFDEVLLPRMSEIFYEDEIEYPSAPDVGNYLISEDDTSALNGNKNPLGSDGMADTEVERRLKGANCLSQTVPPTVNIFDTRSSIPPALPVVAPTSCAIPLAKSQLIMPLTSNQFPHAVVPGKPLGQSVISDNSLQGSAREEGEVPESDLDPNTRRRLLILQHGQDTRDNPPPPPPPPPPPFPARPLQVSVSPAQSRGSWFSMDEGLNSRKVNMMPRDAPSEHEAVPFDKPRSRFRSFHRTGEKPGPSDRVFTQNQRLPSQAHPGEVRFQSNNARSNYNSFQGNELPKIQLTSKHIDVNSELSHDSPYMDSPVRFLQEISKNCGSKIEFRSDLLDTAELQFSIEVWFVGEKIGEGIGRTRKEAQHHAAENSLQNLANKYLSNTFPDATSLHGDPYKSYHWKEDGFASDLNSLGYSGSPRDEFLLGRGTPQPHIQGNDGSKRTASPVAALKELCMMEGYNLVFQAPAFPAGVSISKGEVYAQVDIAGQVLGKGIGLTWDEAKIQAAEEALEALKSMPMQVSLKGSGSLRSMSFNKRLKQDLSLPVQRIPS</sequence>
<dbReference type="SMART" id="SM00358">
    <property type="entry name" value="DSRM"/>
    <property type="match status" value="2"/>
</dbReference>
<evidence type="ECO:0000256" key="6">
    <source>
        <dbReference type="ARBA" id="ARBA00022473"/>
    </source>
</evidence>
<keyword evidence="9 15" id="KW-0694">RNA-binding</keyword>
<evidence type="ECO:0000256" key="15">
    <source>
        <dbReference type="PROSITE-ProRule" id="PRU00266"/>
    </source>
</evidence>
<keyword evidence="7" id="KW-0479">Metal-binding</keyword>
<dbReference type="InterPro" id="IPR023214">
    <property type="entry name" value="HAD_sf"/>
</dbReference>
<dbReference type="PROSITE" id="PS50969">
    <property type="entry name" value="FCP1"/>
    <property type="match status" value="1"/>
</dbReference>
<comment type="caution">
    <text evidence="19">The sequence shown here is derived from an EMBL/GenBank/DDBJ whole genome shotgun (WGS) entry which is preliminary data.</text>
</comment>
<comment type="catalytic activity">
    <reaction evidence="13">
        <text>O-phospho-L-seryl-[protein] + H2O = L-seryl-[protein] + phosphate</text>
        <dbReference type="Rhea" id="RHEA:20629"/>
        <dbReference type="Rhea" id="RHEA-COMP:9863"/>
        <dbReference type="Rhea" id="RHEA-COMP:11604"/>
        <dbReference type="ChEBI" id="CHEBI:15377"/>
        <dbReference type="ChEBI" id="CHEBI:29999"/>
        <dbReference type="ChEBI" id="CHEBI:43474"/>
        <dbReference type="ChEBI" id="CHEBI:83421"/>
        <dbReference type="EC" id="3.1.3.16"/>
    </reaction>
</comment>
<accession>A0A835VAB6</accession>
<organism evidence="19 20">
    <name type="scientific">Vanilla planifolia</name>
    <name type="common">Vanilla</name>
    <dbReference type="NCBI Taxonomy" id="51239"/>
    <lineage>
        <taxon>Eukaryota</taxon>
        <taxon>Viridiplantae</taxon>
        <taxon>Streptophyta</taxon>
        <taxon>Embryophyta</taxon>
        <taxon>Tracheophyta</taxon>
        <taxon>Spermatophyta</taxon>
        <taxon>Magnoliopsida</taxon>
        <taxon>Liliopsida</taxon>
        <taxon>Asparagales</taxon>
        <taxon>Orchidaceae</taxon>
        <taxon>Vanilloideae</taxon>
        <taxon>Vanilleae</taxon>
        <taxon>Vanilla</taxon>
    </lineage>
</organism>
<feature type="domain" description="DRBM" evidence="17">
    <location>
        <begin position="834"/>
        <end position="904"/>
    </location>
</feature>
<dbReference type="FunFam" id="3.30.160.20:FF:000035">
    <property type="entry name" value="RNA polymerase II C-terminal domain phosphatase-like 2"/>
    <property type="match status" value="1"/>
</dbReference>
<evidence type="ECO:0000256" key="9">
    <source>
        <dbReference type="ARBA" id="ARBA00022884"/>
    </source>
</evidence>
<comment type="catalytic activity">
    <reaction evidence="14">
        <text>O-phospho-L-threonyl-[protein] + H2O = L-threonyl-[protein] + phosphate</text>
        <dbReference type="Rhea" id="RHEA:47004"/>
        <dbReference type="Rhea" id="RHEA-COMP:11060"/>
        <dbReference type="Rhea" id="RHEA-COMP:11605"/>
        <dbReference type="ChEBI" id="CHEBI:15377"/>
        <dbReference type="ChEBI" id="CHEBI:30013"/>
        <dbReference type="ChEBI" id="CHEBI:43474"/>
        <dbReference type="ChEBI" id="CHEBI:61977"/>
        <dbReference type="EC" id="3.1.3.16"/>
    </reaction>
</comment>
<evidence type="ECO:0000313" key="19">
    <source>
        <dbReference type="EMBL" id="KAG0490223.1"/>
    </source>
</evidence>
<evidence type="ECO:0000256" key="16">
    <source>
        <dbReference type="SAM" id="MobiDB-lite"/>
    </source>
</evidence>
<keyword evidence="6" id="KW-0217">Developmental protein</keyword>
<dbReference type="PANTHER" id="PTHR23081">
    <property type="entry name" value="RNA POLYMERASE II CTD PHOSPHATASE"/>
    <property type="match status" value="1"/>
</dbReference>
<dbReference type="Gene3D" id="3.40.50.1000">
    <property type="entry name" value="HAD superfamily/HAD-like"/>
    <property type="match status" value="1"/>
</dbReference>
<proteinExistence type="predicted"/>
<dbReference type="InterPro" id="IPR036412">
    <property type="entry name" value="HAD-like_sf"/>
</dbReference>
<feature type="region of interest" description="Disordered" evidence="16">
    <location>
        <begin position="519"/>
        <end position="592"/>
    </location>
</feature>
<dbReference type="GO" id="GO:0009755">
    <property type="term" value="P:hormone-mediated signaling pathway"/>
    <property type="evidence" value="ECO:0007669"/>
    <property type="project" value="UniProtKB-ARBA"/>
</dbReference>
<gene>
    <name evidence="19" type="ORF">HPP92_007086</name>
</gene>
<dbReference type="GO" id="GO:0005634">
    <property type="term" value="C:nucleus"/>
    <property type="evidence" value="ECO:0007669"/>
    <property type="project" value="UniProtKB-SubCell"/>
</dbReference>
<feature type="compositionally biased region" description="Pro residues" evidence="16">
    <location>
        <begin position="560"/>
        <end position="574"/>
    </location>
</feature>
<dbReference type="EMBL" id="JADCNM010000003">
    <property type="protein sequence ID" value="KAG0490223.1"/>
    <property type="molecule type" value="Genomic_DNA"/>
</dbReference>
<dbReference type="EC" id="3.1.3.16" evidence="5"/>
<evidence type="ECO:0000256" key="14">
    <source>
        <dbReference type="ARBA" id="ARBA00048336"/>
    </source>
</evidence>
<keyword evidence="10" id="KW-0805">Transcription regulation</keyword>
<comment type="subcellular location">
    <subcellularLocation>
        <location evidence="4">Nucleus</location>
    </subcellularLocation>
</comment>
<dbReference type="OrthoDB" id="10249888at2759"/>
<evidence type="ECO:0000256" key="5">
    <source>
        <dbReference type="ARBA" id="ARBA00013081"/>
    </source>
</evidence>
<evidence type="ECO:0000256" key="4">
    <source>
        <dbReference type="ARBA" id="ARBA00004123"/>
    </source>
</evidence>
<dbReference type="Proteomes" id="UP000639772">
    <property type="component" value="Chromosome 3"/>
</dbReference>
<dbReference type="Gene3D" id="3.30.160.20">
    <property type="match status" value="2"/>
</dbReference>
<feature type="domain" description="DRBM" evidence="17">
    <location>
        <begin position="701"/>
        <end position="767"/>
    </location>
</feature>
<dbReference type="PANTHER" id="PTHR23081:SF0">
    <property type="entry name" value="RNA POLYMERASE II C-TERMINAL DOMAIN PHOSPHATASE-LIKE 1"/>
    <property type="match status" value="1"/>
</dbReference>
<dbReference type="GO" id="GO:0008420">
    <property type="term" value="F:RNA polymerase II CTD heptapeptide repeat phosphatase activity"/>
    <property type="evidence" value="ECO:0007669"/>
    <property type="project" value="InterPro"/>
</dbReference>
<dbReference type="InterPro" id="IPR039189">
    <property type="entry name" value="Fcp1"/>
</dbReference>
<keyword evidence="8" id="KW-0378">Hydrolase</keyword>
<evidence type="ECO:0000256" key="13">
    <source>
        <dbReference type="ARBA" id="ARBA00047761"/>
    </source>
</evidence>
<protein>
    <recommendedName>
        <fullName evidence="5">protein-serine/threonine phosphatase</fullName>
        <ecNumber evidence="5">3.1.3.16</ecNumber>
    </recommendedName>
</protein>
<evidence type="ECO:0000256" key="11">
    <source>
        <dbReference type="ARBA" id="ARBA00023163"/>
    </source>
</evidence>
<evidence type="ECO:0000313" key="20">
    <source>
        <dbReference type="Proteomes" id="UP000639772"/>
    </source>
</evidence>
<comment type="cofactor">
    <cofactor evidence="3">
        <name>Mg(2+)</name>
        <dbReference type="ChEBI" id="CHEBI:18420"/>
    </cofactor>
</comment>
<evidence type="ECO:0000259" key="18">
    <source>
        <dbReference type="PROSITE" id="PS50969"/>
    </source>
</evidence>